<sequence>MAEGRQLELSYVVEQIASCECMVEPEAAQRIAKVCDGQKFRKILEAIQKNDLLVLTCSDVDSILEHTGARVRPPPQPSKGERPENGVSVLWDVKRVYSNASSCDSFVQYFRSRCKKLRSILMHRTFSPRPISSLTRRRQTSEGREEVSIAGLVADVRITRNGHILIEIEDESGSFTVLAPKDGEVMKWASSVVLDEVIGVKGTLSSDGRLLIASEIIFPDISLERAQMRLGGGSDDENAGYAVLTSDIHVGSKSFLEDSWHKFVDWLNGDVGNERARAIAEDVRYLLVAGDLVEGVGIYPNQERDLSIDDVLEQYEVLASLLAGIPHHIQIVLSPGNHDAVRQGEPQPALGEQVRALFDDGIIFVGNPCVVELNGVRVLMYHGRSIPDFISSIDGLDLNDPITPMKHMLIKRHLSPVYGGSVPLVAEPEDRMVIEHVPDILHCGHVHIAGHGVYRGVRLINSGAWQAQTDYQKMRNITPTPARVPVVELSSLKTTFLNFR</sequence>
<dbReference type="EC" id="3.1.11.1" evidence="15"/>
<dbReference type="RefSeq" id="WP_052353349.1">
    <property type="nucleotide sequence ID" value="NZ_DUIH01000011.1"/>
</dbReference>
<dbReference type="Gene3D" id="3.60.21.50">
    <property type="match status" value="1"/>
</dbReference>
<comment type="catalytic activity">
    <reaction evidence="14 15">
        <text>DNA(n) + a 2'-deoxyribonucleoside 5'-triphosphate = DNA(n+1) + diphosphate</text>
        <dbReference type="Rhea" id="RHEA:22508"/>
        <dbReference type="Rhea" id="RHEA-COMP:17339"/>
        <dbReference type="Rhea" id="RHEA-COMP:17340"/>
        <dbReference type="ChEBI" id="CHEBI:33019"/>
        <dbReference type="ChEBI" id="CHEBI:61560"/>
        <dbReference type="ChEBI" id="CHEBI:173112"/>
        <dbReference type="EC" id="2.7.7.7"/>
    </reaction>
</comment>
<dbReference type="Proteomes" id="UP000600363">
    <property type="component" value="Unassembled WGS sequence"/>
</dbReference>
<evidence type="ECO:0000256" key="6">
    <source>
        <dbReference type="ARBA" id="ARBA00022705"/>
    </source>
</evidence>
<dbReference type="GO" id="GO:0006308">
    <property type="term" value="P:DNA catabolic process"/>
    <property type="evidence" value="ECO:0007669"/>
    <property type="project" value="UniProtKB-UniRule"/>
</dbReference>
<dbReference type="EC" id="2.7.7.7" evidence="15"/>
<evidence type="ECO:0000313" key="18">
    <source>
        <dbReference type="EMBL" id="HIH69684.1"/>
    </source>
</evidence>
<evidence type="ECO:0000256" key="2">
    <source>
        <dbReference type="ARBA" id="ARBA00006035"/>
    </source>
</evidence>
<keyword evidence="7 15" id="KW-0540">Nuclease</keyword>
<evidence type="ECO:0000259" key="16">
    <source>
        <dbReference type="Pfam" id="PF01336"/>
    </source>
</evidence>
<dbReference type="EMBL" id="DUIH01000011">
    <property type="protein sequence ID" value="HIH69684.1"/>
    <property type="molecule type" value="Genomic_DNA"/>
</dbReference>
<feature type="domain" description="OB" evidence="16">
    <location>
        <begin position="147"/>
        <end position="207"/>
    </location>
</feature>
<comment type="caution">
    <text evidence="18">The sequence shown here is derived from an EMBL/GenBank/DDBJ whole genome shotgun (WGS) entry which is preliminary data.</text>
</comment>
<feature type="domain" description="DNA polymerase alpha/delta/epsilon subunit B" evidence="17">
    <location>
        <begin position="243"/>
        <end position="445"/>
    </location>
</feature>
<dbReference type="InterPro" id="IPR012340">
    <property type="entry name" value="NA-bd_OB-fold"/>
</dbReference>
<dbReference type="GO" id="GO:0008310">
    <property type="term" value="F:single-stranded DNA 3'-5' DNA exonuclease activity"/>
    <property type="evidence" value="ECO:0007669"/>
    <property type="project" value="UniProtKB-EC"/>
</dbReference>
<dbReference type="NCBIfam" id="NF003118">
    <property type="entry name" value="PRK04036.1-3"/>
    <property type="match status" value="1"/>
</dbReference>
<keyword evidence="8 15" id="KW-0378">Hydrolase</keyword>
<dbReference type="InterPro" id="IPR007185">
    <property type="entry name" value="DNA_pol_a/d/e_bsu"/>
</dbReference>
<dbReference type="CDD" id="cd07386">
    <property type="entry name" value="MPP_DNA_pol_II_small_archeal_C"/>
    <property type="match status" value="1"/>
</dbReference>
<dbReference type="Pfam" id="PF04042">
    <property type="entry name" value="DNA_pol_E_B"/>
    <property type="match status" value="1"/>
</dbReference>
<keyword evidence="6 15" id="KW-0235">DNA replication</keyword>
<comment type="subunit">
    <text evidence="3 15">Heterodimer of a large subunit and a small subunit.</text>
</comment>
<comment type="function">
    <text evidence="13 15">Possesses two activities: a DNA synthesis (polymerase) and an exonucleolytic activity that degrades single-stranded DNA in the 3' to 5' direction. Has a template-primer preference which is characteristic of a replicative DNA polymerase.</text>
</comment>
<dbReference type="InterPro" id="IPR004365">
    <property type="entry name" value="NA-bd_OB_tRNA"/>
</dbReference>
<dbReference type="Gene3D" id="2.40.50.140">
    <property type="entry name" value="Nucleic acid-binding proteins"/>
    <property type="match status" value="1"/>
</dbReference>
<dbReference type="AlphaFoldDB" id="A0A832RWG4"/>
<dbReference type="InterPro" id="IPR011149">
    <property type="entry name" value="Pol2_small_arc"/>
</dbReference>
<dbReference type="PANTHER" id="PTHR10416:SF0">
    <property type="entry name" value="DNA POLYMERASE DELTA SUBUNIT 2"/>
    <property type="match status" value="1"/>
</dbReference>
<evidence type="ECO:0000256" key="12">
    <source>
        <dbReference type="ARBA" id="ARBA00023268"/>
    </source>
</evidence>
<dbReference type="Pfam" id="PF01336">
    <property type="entry name" value="tRNA_anti-codon"/>
    <property type="match status" value="1"/>
</dbReference>
<dbReference type="GO" id="GO:0003887">
    <property type="term" value="F:DNA-directed DNA polymerase activity"/>
    <property type="evidence" value="ECO:0007669"/>
    <property type="project" value="UniProtKB-UniRule"/>
</dbReference>
<keyword evidence="5 15" id="KW-0548">Nucleotidyltransferase</keyword>
<keyword evidence="11 15" id="KW-0238">DNA-binding</keyword>
<organism evidence="18 19">
    <name type="scientific">Methermicoccus shengliensis</name>
    <dbReference type="NCBI Taxonomy" id="660064"/>
    <lineage>
        <taxon>Archaea</taxon>
        <taxon>Methanobacteriati</taxon>
        <taxon>Methanobacteriota</taxon>
        <taxon>Stenosarchaea group</taxon>
        <taxon>Methanomicrobia</taxon>
        <taxon>Methanosarcinales</taxon>
        <taxon>Methermicoccaceae</taxon>
        <taxon>Methermicoccus</taxon>
    </lineage>
</organism>
<evidence type="ECO:0000256" key="9">
    <source>
        <dbReference type="ARBA" id="ARBA00022839"/>
    </source>
</evidence>
<keyword evidence="4 15" id="KW-0808">Transferase</keyword>
<dbReference type="PANTHER" id="PTHR10416">
    <property type="entry name" value="DNA POLYMERASE DELTA SUBUNIT 2"/>
    <property type="match status" value="1"/>
</dbReference>
<evidence type="ECO:0000256" key="10">
    <source>
        <dbReference type="ARBA" id="ARBA00022932"/>
    </source>
</evidence>
<evidence type="ECO:0000256" key="13">
    <source>
        <dbReference type="ARBA" id="ARBA00024817"/>
    </source>
</evidence>
<name>A0A832RWG4_9EURY</name>
<reference evidence="18" key="1">
    <citation type="journal article" date="2020" name="bioRxiv">
        <title>A rank-normalized archaeal taxonomy based on genome phylogeny resolves widespread incomplete and uneven classifications.</title>
        <authorList>
            <person name="Rinke C."/>
            <person name="Chuvochina M."/>
            <person name="Mussig A.J."/>
            <person name="Chaumeil P.-A."/>
            <person name="Waite D.W."/>
            <person name="Whitman W.B."/>
            <person name="Parks D.H."/>
            <person name="Hugenholtz P."/>
        </authorList>
    </citation>
    <scope>NUCLEOTIDE SEQUENCE</scope>
    <source>
        <strain evidence="18">UBA12518</strain>
    </source>
</reference>
<keyword evidence="10 15" id="KW-0239">DNA-directed DNA polymerase</keyword>
<comment type="similarity">
    <text evidence="2 15">Belongs to the DNA polymerase delta/II small subunit family.</text>
</comment>
<dbReference type="PIRSF" id="PIRSF000803">
    <property type="entry name" value="Arc_Pol2_small"/>
    <property type="match status" value="1"/>
</dbReference>
<evidence type="ECO:0000259" key="17">
    <source>
        <dbReference type="Pfam" id="PF04042"/>
    </source>
</evidence>
<keyword evidence="9 15" id="KW-0269">Exonuclease</keyword>
<keyword evidence="12 15" id="KW-0511">Multifunctional enzyme</keyword>
<proteinExistence type="inferred from homology"/>
<evidence type="ECO:0000256" key="14">
    <source>
        <dbReference type="ARBA" id="ARBA00049244"/>
    </source>
</evidence>
<dbReference type="GO" id="GO:0006271">
    <property type="term" value="P:DNA strand elongation involved in DNA replication"/>
    <property type="evidence" value="ECO:0007669"/>
    <property type="project" value="TreeGrafter"/>
</dbReference>
<dbReference type="SUPFAM" id="SSF56300">
    <property type="entry name" value="Metallo-dependent phosphatases"/>
    <property type="match status" value="1"/>
</dbReference>
<accession>A0A832RWG4</accession>
<evidence type="ECO:0000256" key="1">
    <source>
        <dbReference type="ARBA" id="ARBA00000563"/>
    </source>
</evidence>
<dbReference type="InterPro" id="IPR024826">
    <property type="entry name" value="DNA_pol_delta/II_ssu"/>
</dbReference>
<evidence type="ECO:0000313" key="19">
    <source>
        <dbReference type="Proteomes" id="UP000600363"/>
    </source>
</evidence>
<evidence type="ECO:0000256" key="5">
    <source>
        <dbReference type="ARBA" id="ARBA00022695"/>
    </source>
</evidence>
<evidence type="ECO:0000256" key="7">
    <source>
        <dbReference type="ARBA" id="ARBA00022722"/>
    </source>
</evidence>
<dbReference type="GO" id="GO:0003677">
    <property type="term" value="F:DNA binding"/>
    <property type="evidence" value="ECO:0007669"/>
    <property type="project" value="UniProtKB-UniRule"/>
</dbReference>
<evidence type="ECO:0000256" key="4">
    <source>
        <dbReference type="ARBA" id="ARBA00022679"/>
    </source>
</evidence>
<comment type="catalytic activity">
    <reaction evidence="1 15">
        <text>Exonucleolytic cleavage in the 3'- to 5'-direction to yield nucleoside 5'-phosphates.</text>
        <dbReference type="EC" id="3.1.11.1"/>
    </reaction>
</comment>
<dbReference type="HAMAP" id="MF_00325">
    <property type="entry name" value="DNApol_II_A_arch"/>
    <property type="match status" value="1"/>
</dbReference>
<evidence type="ECO:0000256" key="8">
    <source>
        <dbReference type="ARBA" id="ARBA00022801"/>
    </source>
</evidence>
<dbReference type="GO" id="GO:0042575">
    <property type="term" value="C:DNA polymerase complex"/>
    <property type="evidence" value="ECO:0007669"/>
    <property type="project" value="TreeGrafter"/>
</dbReference>
<dbReference type="InterPro" id="IPR029052">
    <property type="entry name" value="Metallo-depent_PP-like"/>
</dbReference>
<evidence type="ECO:0000256" key="15">
    <source>
        <dbReference type="HAMAP-Rule" id="MF_00325"/>
    </source>
</evidence>
<gene>
    <name evidence="15" type="primary">polB</name>
    <name evidence="18" type="ORF">HA299_03565</name>
</gene>
<evidence type="ECO:0000256" key="11">
    <source>
        <dbReference type="ARBA" id="ARBA00023125"/>
    </source>
</evidence>
<protein>
    <recommendedName>
        <fullName evidence="15">DNA polymerase II small subunit</fullName>
        <shortName evidence="15">Pol II</shortName>
        <ecNumber evidence="15">2.7.7.7</ecNumber>
    </recommendedName>
    <alternativeName>
        <fullName evidence="15">Exodeoxyribonuclease small subunit</fullName>
        <ecNumber evidence="15">3.1.11.1</ecNumber>
    </alternativeName>
</protein>
<evidence type="ECO:0000256" key="3">
    <source>
        <dbReference type="ARBA" id="ARBA00011315"/>
    </source>
</evidence>
<dbReference type="CDD" id="cd04490">
    <property type="entry name" value="PolII_SU_OBF"/>
    <property type="match status" value="1"/>
</dbReference>